<accession>A0ABR3N0F7</accession>
<comment type="caution">
    <text evidence="1">The sequence shown here is derived from an EMBL/GenBank/DDBJ whole genome shotgun (WGS) entry which is preliminary data.</text>
</comment>
<protein>
    <submittedName>
        <fullName evidence="1">Uncharacterized protein</fullName>
    </submittedName>
</protein>
<evidence type="ECO:0000313" key="1">
    <source>
        <dbReference type="EMBL" id="KAL1270410.1"/>
    </source>
</evidence>
<sequence>MTPSAHVCFLKLVRSQTSMPNYDKLHIITQPTGTLVLALVRKSRPKLSHSNARESSRSVALYHRMGGVILPSGWSYLSWGAIVERREHMDRMFACQSRERHRERNSNV</sequence>
<evidence type="ECO:0000313" key="2">
    <source>
        <dbReference type="Proteomes" id="UP001558613"/>
    </source>
</evidence>
<gene>
    <name evidence="1" type="ORF">QQF64_029426</name>
</gene>
<dbReference type="EMBL" id="JAYMGO010000007">
    <property type="protein sequence ID" value="KAL1270410.1"/>
    <property type="molecule type" value="Genomic_DNA"/>
</dbReference>
<dbReference type="Proteomes" id="UP001558613">
    <property type="component" value="Unassembled WGS sequence"/>
</dbReference>
<organism evidence="1 2">
    <name type="scientific">Cirrhinus molitorella</name>
    <name type="common">mud carp</name>
    <dbReference type="NCBI Taxonomy" id="172907"/>
    <lineage>
        <taxon>Eukaryota</taxon>
        <taxon>Metazoa</taxon>
        <taxon>Chordata</taxon>
        <taxon>Craniata</taxon>
        <taxon>Vertebrata</taxon>
        <taxon>Euteleostomi</taxon>
        <taxon>Actinopterygii</taxon>
        <taxon>Neopterygii</taxon>
        <taxon>Teleostei</taxon>
        <taxon>Ostariophysi</taxon>
        <taxon>Cypriniformes</taxon>
        <taxon>Cyprinidae</taxon>
        <taxon>Labeoninae</taxon>
        <taxon>Labeonini</taxon>
        <taxon>Cirrhinus</taxon>
    </lineage>
</organism>
<keyword evidence="2" id="KW-1185">Reference proteome</keyword>
<reference evidence="1 2" key="1">
    <citation type="submission" date="2023-09" db="EMBL/GenBank/DDBJ databases">
        <authorList>
            <person name="Wang M."/>
        </authorList>
    </citation>
    <scope>NUCLEOTIDE SEQUENCE [LARGE SCALE GENOMIC DNA]</scope>
    <source>
        <strain evidence="1">GT-2023</strain>
        <tissue evidence="1">Liver</tissue>
    </source>
</reference>
<proteinExistence type="predicted"/>
<name>A0ABR3N0F7_9TELE</name>